<dbReference type="InterPro" id="IPR036864">
    <property type="entry name" value="Zn2-C6_fun-type_DNA-bd_sf"/>
</dbReference>
<dbReference type="SMART" id="SM00066">
    <property type="entry name" value="GAL4"/>
    <property type="match status" value="1"/>
</dbReference>
<gene>
    <name evidence="9" type="ORF">BOTBODRAFT_257159</name>
</gene>
<dbReference type="EMBL" id="KL198028">
    <property type="protein sequence ID" value="KDQ16210.1"/>
    <property type="molecule type" value="Genomic_DNA"/>
</dbReference>
<keyword evidence="4" id="KW-0804">Transcription</keyword>
<feature type="domain" description="Zn(2)-C6 fungal-type" evidence="8">
    <location>
        <begin position="30"/>
        <end position="61"/>
    </location>
</feature>
<evidence type="ECO:0000256" key="5">
    <source>
        <dbReference type="ARBA" id="ARBA00023242"/>
    </source>
</evidence>
<accession>A0A067MNB0</accession>
<dbReference type="CDD" id="cd00067">
    <property type="entry name" value="GAL4"/>
    <property type="match status" value="1"/>
</dbReference>
<feature type="coiled-coil region" evidence="6">
    <location>
        <begin position="63"/>
        <end position="90"/>
    </location>
</feature>
<protein>
    <recommendedName>
        <fullName evidence="8">Zn(2)-C6 fungal-type domain-containing protein</fullName>
    </recommendedName>
</protein>
<feature type="region of interest" description="Disordered" evidence="7">
    <location>
        <begin position="1"/>
        <end position="22"/>
    </location>
</feature>
<organism evidence="9 10">
    <name type="scientific">Botryobasidium botryosum (strain FD-172 SS1)</name>
    <dbReference type="NCBI Taxonomy" id="930990"/>
    <lineage>
        <taxon>Eukaryota</taxon>
        <taxon>Fungi</taxon>
        <taxon>Dikarya</taxon>
        <taxon>Basidiomycota</taxon>
        <taxon>Agaricomycotina</taxon>
        <taxon>Agaricomycetes</taxon>
        <taxon>Cantharellales</taxon>
        <taxon>Botryobasidiaceae</taxon>
        <taxon>Botryobasidium</taxon>
    </lineage>
</organism>
<dbReference type="PANTHER" id="PTHR47338:SF29">
    <property type="entry name" value="ZN(2)-C6 FUNGAL-TYPE DOMAIN-CONTAINING PROTEIN"/>
    <property type="match status" value="1"/>
</dbReference>
<evidence type="ECO:0000313" key="9">
    <source>
        <dbReference type="EMBL" id="KDQ16210.1"/>
    </source>
</evidence>
<dbReference type="STRING" id="930990.A0A067MNB0"/>
<dbReference type="GO" id="GO:0000981">
    <property type="term" value="F:DNA-binding transcription factor activity, RNA polymerase II-specific"/>
    <property type="evidence" value="ECO:0007669"/>
    <property type="project" value="InterPro"/>
</dbReference>
<dbReference type="Proteomes" id="UP000027195">
    <property type="component" value="Unassembled WGS sequence"/>
</dbReference>
<dbReference type="Pfam" id="PF00172">
    <property type="entry name" value="Zn_clus"/>
    <property type="match status" value="1"/>
</dbReference>
<dbReference type="InterPro" id="IPR001138">
    <property type="entry name" value="Zn2Cys6_DnaBD"/>
</dbReference>
<dbReference type="SUPFAM" id="SSF57701">
    <property type="entry name" value="Zn2/Cys6 DNA-binding domain"/>
    <property type="match status" value="1"/>
</dbReference>
<keyword evidence="10" id="KW-1185">Reference proteome</keyword>
<dbReference type="Gene3D" id="4.10.240.10">
    <property type="entry name" value="Zn(2)-C6 fungal-type DNA-binding domain"/>
    <property type="match status" value="1"/>
</dbReference>
<dbReference type="GO" id="GO:0005634">
    <property type="term" value="C:nucleus"/>
    <property type="evidence" value="ECO:0007669"/>
    <property type="project" value="UniProtKB-SubCell"/>
</dbReference>
<dbReference type="PANTHER" id="PTHR47338">
    <property type="entry name" value="ZN(II)2CYS6 TRANSCRIPTION FACTOR (EUROFUNG)-RELATED"/>
    <property type="match status" value="1"/>
</dbReference>
<reference evidence="10" key="1">
    <citation type="journal article" date="2014" name="Proc. Natl. Acad. Sci. U.S.A.">
        <title>Extensive sampling of basidiomycete genomes demonstrates inadequacy of the white-rot/brown-rot paradigm for wood decay fungi.</title>
        <authorList>
            <person name="Riley R."/>
            <person name="Salamov A.A."/>
            <person name="Brown D.W."/>
            <person name="Nagy L.G."/>
            <person name="Floudas D."/>
            <person name="Held B.W."/>
            <person name="Levasseur A."/>
            <person name="Lombard V."/>
            <person name="Morin E."/>
            <person name="Otillar R."/>
            <person name="Lindquist E.A."/>
            <person name="Sun H."/>
            <person name="LaButti K.M."/>
            <person name="Schmutz J."/>
            <person name="Jabbour D."/>
            <person name="Luo H."/>
            <person name="Baker S.E."/>
            <person name="Pisabarro A.G."/>
            <person name="Walton J.D."/>
            <person name="Blanchette R.A."/>
            <person name="Henrissat B."/>
            <person name="Martin F."/>
            <person name="Cullen D."/>
            <person name="Hibbett D.S."/>
            <person name="Grigoriev I.V."/>
        </authorList>
    </citation>
    <scope>NUCLEOTIDE SEQUENCE [LARGE SCALE GENOMIC DNA]</scope>
    <source>
        <strain evidence="10">FD-172 SS1</strain>
    </source>
</reference>
<feature type="compositionally biased region" description="Low complexity" evidence="7">
    <location>
        <begin position="1"/>
        <end position="19"/>
    </location>
</feature>
<proteinExistence type="predicted"/>
<evidence type="ECO:0000313" key="10">
    <source>
        <dbReference type="Proteomes" id="UP000027195"/>
    </source>
</evidence>
<comment type="subcellular location">
    <subcellularLocation>
        <location evidence="1">Nucleus</location>
    </subcellularLocation>
</comment>
<keyword evidence="6" id="KW-0175">Coiled coil</keyword>
<dbReference type="InterPro" id="IPR050815">
    <property type="entry name" value="TF_fung"/>
</dbReference>
<dbReference type="PROSITE" id="PS00463">
    <property type="entry name" value="ZN2_CY6_FUNGAL_1"/>
    <property type="match status" value="1"/>
</dbReference>
<dbReference type="GO" id="GO:0008270">
    <property type="term" value="F:zinc ion binding"/>
    <property type="evidence" value="ECO:0007669"/>
    <property type="project" value="InterPro"/>
</dbReference>
<evidence type="ECO:0000256" key="2">
    <source>
        <dbReference type="ARBA" id="ARBA00022723"/>
    </source>
</evidence>
<keyword evidence="2" id="KW-0479">Metal-binding</keyword>
<evidence type="ECO:0000256" key="1">
    <source>
        <dbReference type="ARBA" id="ARBA00004123"/>
    </source>
</evidence>
<dbReference type="AlphaFoldDB" id="A0A067MNB0"/>
<evidence type="ECO:0000256" key="7">
    <source>
        <dbReference type="SAM" id="MobiDB-lite"/>
    </source>
</evidence>
<dbReference type="OrthoDB" id="39175at2759"/>
<sequence>MEGVLDLALSDSDPSLSSTSKRKRAKKGTACTACRVKKRRCDGGKPSCTPCIRDSEPVCVYTVLKLRARTAILQDKVNQLEAQVTLLESAFNAADIGLDASTIFARITGRSAHSGASERSLSTASLKTQSKELLCQLQTQLQSSASSPLGSWWNTDEEPPSGLVAILANRFAKYEHQFTHDLLPAEFYESLRDPDPDTGPHPGLRNVIFLIACHYSPGPLSILESVFLRRARSHLSESLARTDRLLDYVEAQTLLGTYYINKGRCSKYGSHDDACCRLR</sequence>
<dbReference type="HOGENOM" id="CLU_022337_2_0_1"/>
<evidence type="ECO:0000256" key="3">
    <source>
        <dbReference type="ARBA" id="ARBA00023015"/>
    </source>
</evidence>
<keyword evidence="5" id="KW-0539">Nucleus</keyword>
<dbReference type="PROSITE" id="PS50048">
    <property type="entry name" value="ZN2_CY6_FUNGAL_2"/>
    <property type="match status" value="1"/>
</dbReference>
<evidence type="ECO:0000256" key="6">
    <source>
        <dbReference type="SAM" id="Coils"/>
    </source>
</evidence>
<evidence type="ECO:0000256" key="4">
    <source>
        <dbReference type="ARBA" id="ARBA00023163"/>
    </source>
</evidence>
<evidence type="ECO:0000259" key="8">
    <source>
        <dbReference type="PROSITE" id="PS50048"/>
    </source>
</evidence>
<name>A0A067MNB0_BOTB1</name>
<keyword evidence="3" id="KW-0805">Transcription regulation</keyword>
<dbReference type="InParanoid" id="A0A067MNB0"/>